<protein>
    <submittedName>
        <fullName evidence="2">Uncharacterized protein</fullName>
    </submittedName>
</protein>
<dbReference type="AlphaFoldDB" id="A0A0D0ATJ1"/>
<dbReference type="PANTHER" id="PTHR28272:SF1">
    <property type="entry name" value="RIBONUCLEASES P_MRP PROTEIN SUBUNIT POP3"/>
    <property type="match status" value="1"/>
</dbReference>
<feature type="compositionally biased region" description="Basic residues" evidence="1">
    <location>
        <begin position="7"/>
        <end position="18"/>
    </location>
</feature>
<reference evidence="3" key="2">
    <citation type="submission" date="2015-01" db="EMBL/GenBank/DDBJ databases">
        <title>Evolutionary Origins and Diversification of the Mycorrhizal Mutualists.</title>
        <authorList>
            <consortium name="DOE Joint Genome Institute"/>
            <consortium name="Mycorrhizal Genomics Consortium"/>
            <person name="Kohler A."/>
            <person name="Kuo A."/>
            <person name="Nagy L.G."/>
            <person name="Floudas D."/>
            <person name="Copeland A."/>
            <person name="Barry K.W."/>
            <person name="Cichocki N."/>
            <person name="Veneault-Fourrey C."/>
            <person name="LaButti K."/>
            <person name="Lindquist E.A."/>
            <person name="Lipzen A."/>
            <person name="Lundell T."/>
            <person name="Morin E."/>
            <person name="Murat C."/>
            <person name="Riley R."/>
            <person name="Ohm R."/>
            <person name="Sun H."/>
            <person name="Tunlid A."/>
            <person name="Henrissat B."/>
            <person name="Grigoriev I.V."/>
            <person name="Hibbett D.S."/>
            <person name="Martin F."/>
        </authorList>
    </citation>
    <scope>NUCLEOTIDE SEQUENCE [LARGE SCALE GENOMIC DNA]</scope>
    <source>
        <strain evidence="3">UH-Slu-Lm8-n1</strain>
    </source>
</reference>
<proteinExistence type="predicted"/>
<accession>A0A0D0ATJ1</accession>
<dbReference type="GO" id="GO:0005829">
    <property type="term" value="C:cytosol"/>
    <property type="evidence" value="ECO:0007669"/>
    <property type="project" value="TreeGrafter"/>
</dbReference>
<dbReference type="GO" id="GO:0004526">
    <property type="term" value="F:ribonuclease P activity"/>
    <property type="evidence" value="ECO:0007669"/>
    <property type="project" value="TreeGrafter"/>
</dbReference>
<reference evidence="2 3" key="1">
    <citation type="submission" date="2014-04" db="EMBL/GenBank/DDBJ databases">
        <authorList>
            <consortium name="DOE Joint Genome Institute"/>
            <person name="Kuo A."/>
            <person name="Ruytinx J."/>
            <person name="Rineau F."/>
            <person name="Colpaert J."/>
            <person name="Kohler A."/>
            <person name="Nagy L.G."/>
            <person name="Floudas D."/>
            <person name="Copeland A."/>
            <person name="Barry K.W."/>
            <person name="Cichocki N."/>
            <person name="Veneault-Fourrey C."/>
            <person name="LaButti K."/>
            <person name="Lindquist E.A."/>
            <person name="Lipzen A."/>
            <person name="Lundell T."/>
            <person name="Morin E."/>
            <person name="Murat C."/>
            <person name="Sun H."/>
            <person name="Tunlid A."/>
            <person name="Henrissat B."/>
            <person name="Grigoriev I.V."/>
            <person name="Hibbett D.S."/>
            <person name="Martin F."/>
            <person name="Nordberg H.P."/>
            <person name="Cantor M.N."/>
            <person name="Hua S.X."/>
        </authorList>
    </citation>
    <scope>NUCLEOTIDE SEQUENCE [LARGE SCALE GENOMIC DNA]</scope>
    <source>
        <strain evidence="2 3">UH-Slu-Lm8-n1</strain>
    </source>
</reference>
<evidence type="ECO:0000313" key="3">
    <source>
        <dbReference type="Proteomes" id="UP000054485"/>
    </source>
</evidence>
<sequence>MSDKAARSHTHASNRAKARAPIQRKDVLKSVLENPFRIQWPSIPSNTQNLFLKTLLTTVESAVTGGSRKSFKASAGKALPLPRSEIADLVEGTNASPDSMICSETSGCVVGSTASPSPVLSQLAPSSGHMTIGINEVTRRLELQLKSARHSIALTTTPHASPILPNIPPIAAVFVCRADVNPPILLDHIPHLVAGCNSIRPGSNTQGARQPLKLITLPKGSESALAQALGLRRAAVIAVHDDAPYLPIFRDMLQSVPVISAPWLVPPVQPNNPKCLIPTHIKQLRTTAPKDMKSAKDQRARARVAAKKNGAKPRLKKCLLTTARSDA</sequence>
<dbReference type="GO" id="GO:0005655">
    <property type="term" value="C:nucleolar ribonuclease P complex"/>
    <property type="evidence" value="ECO:0007669"/>
    <property type="project" value="TreeGrafter"/>
</dbReference>
<dbReference type="GO" id="GO:0008033">
    <property type="term" value="P:tRNA processing"/>
    <property type="evidence" value="ECO:0007669"/>
    <property type="project" value="InterPro"/>
</dbReference>
<gene>
    <name evidence="2" type="ORF">CY34DRAFT_451974</name>
</gene>
<dbReference type="OrthoDB" id="20109at2759"/>
<dbReference type="GO" id="GO:0000171">
    <property type="term" value="F:ribonuclease MRP activity"/>
    <property type="evidence" value="ECO:0007669"/>
    <property type="project" value="TreeGrafter"/>
</dbReference>
<dbReference type="STRING" id="930992.A0A0D0ATJ1"/>
<dbReference type="GO" id="GO:0000172">
    <property type="term" value="C:ribonuclease MRP complex"/>
    <property type="evidence" value="ECO:0007669"/>
    <property type="project" value="TreeGrafter"/>
</dbReference>
<dbReference type="Proteomes" id="UP000054485">
    <property type="component" value="Unassembled WGS sequence"/>
</dbReference>
<dbReference type="Pfam" id="PF08228">
    <property type="entry name" value="RNase_P_pop3"/>
    <property type="match status" value="1"/>
</dbReference>
<dbReference type="InParanoid" id="A0A0D0ATJ1"/>
<dbReference type="GO" id="GO:0006364">
    <property type="term" value="P:rRNA processing"/>
    <property type="evidence" value="ECO:0007669"/>
    <property type="project" value="InterPro"/>
</dbReference>
<dbReference type="HOGENOM" id="CLU_047273_1_0_1"/>
<dbReference type="PANTHER" id="PTHR28272">
    <property type="entry name" value="RIBONUCLEASES P/MRP PROTEIN SUBUNIT POP3"/>
    <property type="match status" value="1"/>
</dbReference>
<dbReference type="InterPro" id="IPR013241">
    <property type="entry name" value="RNase_P_Pop3"/>
</dbReference>
<evidence type="ECO:0000313" key="2">
    <source>
        <dbReference type="EMBL" id="KIK37577.1"/>
    </source>
</evidence>
<name>A0A0D0ATJ1_9AGAM</name>
<dbReference type="EMBL" id="KN835442">
    <property type="protein sequence ID" value="KIK37577.1"/>
    <property type="molecule type" value="Genomic_DNA"/>
</dbReference>
<dbReference type="GO" id="GO:0034965">
    <property type="term" value="P:intronic box C/D snoRNA processing"/>
    <property type="evidence" value="ECO:0007669"/>
    <property type="project" value="TreeGrafter"/>
</dbReference>
<keyword evidence="3" id="KW-1185">Reference proteome</keyword>
<evidence type="ECO:0000256" key="1">
    <source>
        <dbReference type="SAM" id="MobiDB-lite"/>
    </source>
</evidence>
<feature type="region of interest" description="Disordered" evidence="1">
    <location>
        <begin position="1"/>
        <end position="20"/>
    </location>
</feature>
<organism evidence="2 3">
    <name type="scientific">Suillus luteus UH-Slu-Lm8-n1</name>
    <dbReference type="NCBI Taxonomy" id="930992"/>
    <lineage>
        <taxon>Eukaryota</taxon>
        <taxon>Fungi</taxon>
        <taxon>Dikarya</taxon>
        <taxon>Basidiomycota</taxon>
        <taxon>Agaricomycotina</taxon>
        <taxon>Agaricomycetes</taxon>
        <taxon>Agaricomycetidae</taxon>
        <taxon>Boletales</taxon>
        <taxon>Suillineae</taxon>
        <taxon>Suillaceae</taxon>
        <taxon>Suillus</taxon>
    </lineage>
</organism>